<name>A0AAE0CJG4_9ROSI</name>
<dbReference type="AlphaFoldDB" id="A0AAE0CJG4"/>
<dbReference type="SUPFAM" id="SSF48403">
    <property type="entry name" value="Ankyrin repeat"/>
    <property type="match status" value="1"/>
</dbReference>
<keyword evidence="1" id="KW-0677">Repeat</keyword>
<feature type="transmembrane region" description="Helical" evidence="3">
    <location>
        <begin position="233"/>
        <end position="257"/>
    </location>
</feature>
<feature type="transmembrane region" description="Helical" evidence="3">
    <location>
        <begin position="310"/>
        <end position="331"/>
    </location>
</feature>
<dbReference type="Proteomes" id="UP001280121">
    <property type="component" value="Unassembled WGS sequence"/>
</dbReference>
<sequence length="344" mass="39906">MVTSNNSSGSPKLLDAIKNDDIKAWQSDGEMVMALLNLRVDVVRPLYYEKDGDFFMIPLQFVVVYDHVDMILLLLSACLDSIRELNLEKQMVFHLAAKYCSLDAFRILVGEAKRLHKVYMLDEEDYYGNKALHIALYFKQLRIVKMCLLDQLSSTTGGHDFLIHVNAKNMNDETALDLYDKILGPDYETWKNEILFHQAIKRELYLTNDPSADHHHPSTSTIPSWWTLETKNMLLVVLAIFITLAFTLTCTLTTFFLKEYMFAIDLEFELKDLLCAKLLHIFYIMSFITVLPTTSTCILFVLLYSFPCGTIMLLDEFVTSIVYLLCTYFFMPKFCQNWLLLSRF</sequence>
<dbReference type="InterPro" id="IPR036770">
    <property type="entry name" value="Ankyrin_rpt-contain_sf"/>
</dbReference>
<dbReference type="PANTHER" id="PTHR24186">
    <property type="entry name" value="PROTEIN PHOSPHATASE 1 REGULATORY SUBUNIT"/>
    <property type="match status" value="1"/>
</dbReference>
<accession>A0AAE0CJG4</accession>
<dbReference type="PANTHER" id="PTHR24186:SF38">
    <property type="entry name" value="ANKYRIN REPEAT FAMILY PROTEIN"/>
    <property type="match status" value="1"/>
</dbReference>
<dbReference type="Gene3D" id="1.25.40.20">
    <property type="entry name" value="Ankyrin repeat-containing domain"/>
    <property type="match status" value="1"/>
</dbReference>
<feature type="transmembrane region" description="Helical" evidence="3">
    <location>
        <begin position="278"/>
        <end position="304"/>
    </location>
</feature>
<evidence type="ECO:0000256" key="2">
    <source>
        <dbReference type="ARBA" id="ARBA00023043"/>
    </source>
</evidence>
<keyword evidence="3" id="KW-0812">Transmembrane</keyword>
<evidence type="ECO:0000256" key="1">
    <source>
        <dbReference type="ARBA" id="ARBA00022737"/>
    </source>
</evidence>
<keyword evidence="3" id="KW-0472">Membrane</keyword>
<dbReference type="GO" id="GO:0005886">
    <property type="term" value="C:plasma membrane"/>
    <property type="evidence" value="ECO:0007669"/>
    <property type="project" value="TreeGrafter"/>
</dbReference>
<comment type="caution">
    <text evidence="4">The sequence shown here is derived from an EMBL/GenBank/DDBJ whole genome shotgun (WGS) entry which is preliminary data.</text>
</comment>
<protein>
    <recommendedName>
        <fullName evidence="6">PGG domain-containing protein</fullName>
    </recommendedName>
</protein>
<evidence type="ECO:0000313" key="5">
    <source>
        <dbReference type="Proteomes" id="UP001280121"/>
    </source>
</evidence>
<evidence type="ECO:0000313" key="4">
    <source>
        <dbReference type="EMBL" id="KAK2653409.1"/>
    </source>
</evidence>
<gene>
    <name evidence="4" type="ORF">Ddye_013265</name>
</gene>
<evidence type="ECO:0008006" key="6">
    <source>
        <dbReference type="Google" id="ProtNLM"/>
    </source>
</evidence>
<dbReference type="EMBL" id="JANJYI010000004">
    <property type="protein sequence ID" value="KAK2653409.1"/>
    <property type="molecule type" value="Genomic_DNA"/>
</dbReference>
<organism evidence="4 5">
    <name type="scientific">Dipteronia dyeriana</name>
    <dbReference type="NCBI Taxonomy" id="168575"/>
    <lineage>
        <taxon>Eukaryota</taxon>
        <taxon>Viridiplantae</taxon>
        <taxon>Streptophyta</taxon>
        <taxon>Embryophyta</taxon>
        <taxon>Tracheophyta</taxon>
        <taxon>Spermatophyta</taxon>
        <taxon>Magnoliopsida</taxon>
        <taxon>eudicotyledons</taxon>
        <taxon>Gunneridae</taxon>
        <taxon>Pentapetalae</taxon>
        <taxon>rosids</taxon>
        <taxon>malvids</taxon>
        <taxon>Sapindales</taxon>
        <taxon>Sapindaceae</taxon>
        <taxon>Hippocastanoideae</taxon>
        <taxon>Acereae</taxon>
        <taxon>Dipteronia</taxon>
    </lineage>
</organism>
<keyword evidence="3" id="KW-1133">Transmembrane helix</keyword>
<evidence type="ECO:0000256" key="3">
    <source>
        <dbReference type="SAM" id="Phobius"/>
    </source>
</evidence>
<reference evidence="4" key="1">
    <citation type="journal article" date="2023" name="Plant J.">
        <title>Genome sequences and population genomics provide insights into the demographic history, inbreeding, and mutation load of two 'living fossil' tree species of Dipteronia.</title>
        <authorList>
            <person name="Feng Y."/>
            <person name="Comes H.P."/>
            <person name="Chen J."/>
            <person name="Zhu S."/>
            <person name="Lu R."/>
            <person name="Zhang X."/>
            <person name="Li P."/>
            <person name="Qiu J."/>
            <person name="Olsen K.M."/>
            <person name="Qiu Y."/>
        </authorList>
    </citation>
    <scope>NUCLEOTIDE SEQUENCE</scope>
    <source>
        <strain evidence="4">KIB01</strain>
    </source>
</reference>
<proteinExistence type="predicted"/>
<keyword evidence="5" id="KW-1185">Reference proteome</keyword>
<keyword evidence="2" id="KW-0040">ANK repeat</keyword>